<organism evidence="2 3">
    <name type="scientific">Mycobacterium mantenii</name>
    <dbReference type="NCBI Taxonomy" id="560555"/>
    <lineage>
        <taxon>Bacteria</taxon>
        <taxon>Bacillati</taxon>
        <taxon>Actinomycetota</taxon>
        <taxon>Actinomycetes</taxon>
        <taxon>Mycobacteriales</taxon>
        <taxon>Mycobacteriaceae</taxon>
        <taxon>Mycobacterium</taxon>
        <taxon>Mycobacterium avium complex (MAC)</taxon>
    </lineage>
</organism>
<reference evidence="2 3" key="1">
    <citation type="submission" date="2017-02" db="EMBL/GenBank/DDBJ databases">
        <title>The new phylogeny of genus Mycobacterium.</title>
        <authorList>
            <person name="Tortoli E."/>
            <person name="Trovato A."/>
            <person name="Cirillo D.M."/>
        </authorList>
    </citation>
    <scope>NUCLEOTIDE SEQUENCE [LARGE SCALE GENOMIC DNA]</scope>
    <source>
        <strain evidence="2 3">DSM 45255</strain>
    </source>
</reference>
<name>A0A1X0FAG3_MYCNT</name>
<dbReference type="Proteomes" id="UP000465812">
    <property type="component" value="Chromosome"/>
</dbReference>
<evidence type="ECO:0000313" key="2">
    <source>
        <dbReference type="EMBL" id="ORA98801.1"/>
    </source>
</evidence>
<dbReference type="EMBL" id="AP022590">
    <property type="protein sequence ID" value="BBY37735.1"/>
    <property type="molecule type" value="Genomic_DNA"/>
</dbReference>
<dbReference type="AlphaFoldDB" id="A0A1X0FAG3"/>
<keyword evidence="4" id="KW-1185">Reference proteome</keyword>
<proteinExistence type="predicted"/>
<evidence type="ECO:0000313" key="3">
    <source>
        <dbReference type="Proteomes" id="UP000192760"/>
    </source>
</evidence>
<protein>
    <recommendedName>
        <fullName evidence="5">Cytochrome</fullName>
    </recommendedName>
</protein>
<gene>
    <name evidence="2" type="ORF">BST30_25475</name>
    <name evidence="1" type="ORF">MMAN_18690</name>
</gene>
<evidence type="ECO:0000313" key="4">
    <source>
        <dbReference type="Proteomes" id="UP000465812"/>
    </source>
</evidence>
<dbReference type="EMBL" id="MVHW01000043">
    <property type="protein sequence ID" value="ORA98801.1"/>
    <property type="molecule type" value="Genomic_DNA"/>
</dbReference>
<reference evidence="1" key="3">
    <citation type="submission" date="2020-02" db="EMBL/GenBank/DDBJ databases">
        <authorList>
            <person name="Matsumoto Y."/>
            <person name="Motooka D."/>
            <person name="Nakamura S."/>
        </authorList>
    </citation>
    <scope>NUCLEOTIDE SEQUENCE</scope>
    <source>
        <strain evidence="1">JCM 18113</strain>
    </source>
</reference>
<dbReference type="Proteomes" id="UP000192760">
    <property type="component" value="Unassembled WGS sequence"/>
</dbReference>
<evidence type="ECO:0008006" key="5">
    <source>
        <dbReference type="Google" id="ProtNLM"/>
    </source>
</evidence>
<reference evidence="1 4" key="2">
    <citation type="journal article" date="2019" name="Emerg. Microbes Infect.">
        <title>Comprehensive subspecies identification of 175 nontuberculous mycobacteria species based on 7547 genomic profiles.</title>
        <authorList>
            <person name="Matsumoto Y."/>
            <person name="Kinjo T."/>
            <person name="Motooka D."/>
            <person name="Nabeya D."/>
            <person name="Jung N."/>
            <person name="Uechi K."/>
            <person name="Horii T."/>
            <person name="Iida T."/>
            <person name="Fujita J."/>
            <person name="Nakamura S."/>
        </authorList>
    </citation>
    <scope>NUCLEOTIDE SEQUENCE [LARGE SCALE GENOMIC DNA]</scope>
    <source>
        <strain evidence="1 4">JCM 18113</strain>
    </source>
</reference>
<sequence length="71" mass="7845">MLRRGAVDDGRFCPPPGDTFGATALRALFESFPDLRLTAPPQRRGLINLHGYTWLPAQLGHRRTTCATLPV</sequence>
<accession>A0A1X0FAG3</accession>
<dbReference type="STRING" id="560555.BST30_25475"/>
<evidence type="ECO:0000313" key="1">
    <source>
        <dbReference type="EMBL" id="BBY37735.1"/>
    </source>
</evidence>